<gene>
    <name evidence="1" type="ORF">PROFUN_11238</name>
</gene>
<dbReference type="SUPFAM" id="SSF56281">
    <property type="entry name" value="Metallo-hydrolase/oxidoreductase"/>
    <property type="match status" value="1"/>
</dbReference>
<reference evidence="1 2" key="1">
    <citation type="journal article" date="2018" name="Genome Biol. Evol.">
        <title>Multiple Roots of Fruiting Body Formation in Amoebozoa.</title>
        <authorList>
            <person name="Hillmann F."/>
            <person name="Forbes G."/>
            <person name="Novohradska S."/>
            <person name="Ferling I."/>
            <person name="Riege K."/>
            <person name="Groth M."/>
            <person name="Westermann M."/>
            <person name="Marz M."/>
            <person name="Spaller T."/>
            <person name="Winckler T."/>
            <person name="Schaap P."/>
            <person name="Glockner G."/>
        </authorList>
    </citation>
    <scope>NUCLEOTIDE SEQUENCE [LARGE SCALE GENOMIC DNA]</scope>
    <source>
        <strain evidence="1 2">Jena</strain>
    </source>
</reference>
<dbReference type="EMBL" id="MDYQ01000137">
    <property type="protein sequence ID" value="PRP80823.1"/>
    <property type="molecule type" value="Genomic_DNA"/>
</dbReference>
<name>A0A2P6NA48_9EUKA</name>
<proteinExistence type="predicted"/>
<keyword evidence="2" id="KW-1185">Reference proteome</keyword>
<evidence type="ECO:0000313" key="1">
    <source>
        <dbReference type="EMBL" id="PRP80823.1"/>
    </source>
</evidence>
<dbReference type="InterPro" id="IPR036866">
    <property type="entry name" value="RibonucZ/Hydroxyglut_hydro"/>
</dbReference>
<organism evidence="1 2">
    <name type="scientific">Planoprotostelium fungivorum</name>
    <dbReference type="NCBI Taxonomy" id="1890364"/>
    <lineage>
        <taxon>Eukaryota</taxon>
        <taxon>Amoebozoa</taxon>
        <taxon>Evosea</taxon>
        <taxon>Variosea</taxon>
        <taxon>Cavosteliida</taxon>
        <taxon>Cavosteliaceae</taxon>
        <taxon>Planoprotostelium</taxon>
    </lineage>
</organism>
<dbReference type="InterPro" id="IPR025638">
    <property type="entry name" value="DUF4336"/>
</dbReference>
<dbReference type="PANTHER" id="PTHR33835:SF1">
    <property type="entry name" value="METALLO-BETA-LACTAMASE DOMAIN-CONTAINING PROTEIN"/>
    <property type="match status" value="1"/>
</dbReference>
<evidence type="ECO:0000313" key="2">
    <source>
        <dbReference type="Proteomes" id="UP000241769"/>
    </source>
</evidence>
<protein>
    <submittedName>
        <fullName evidence="1">Uncharacterized protein</fullName>
    </submittedName>
</protein>
<comment type="caution">
    <text evidence="1">The sequence shown here is derived from an EMBL/GenBank/DDBJ whole genome shotgun (WGS) entry which is preliminary data.</text>
</comment>
<dbReference type="AlphaFoldDB" id="A0A2P6NA48"/>
<dbReference type="InParanoid" id="A0A2P6NA48"/>
<accession>A0A2P6NA48</accession>
<dbReference type="PANTHER" id="PTHR33835">
    <property type="entry name" value="YALI0C07656P"/>
    <property type="match status" value="1"/>
</dbReference>
<sequence length="285" mass="33149">MSNPISLDQQTVIRQIDPQLHVFAQPFNRFAPFGWRHFCKVGIRMTAVVLNEDKDILLLYPIPLVPSIAEKLRSIGNVKYIHADLGHYMSVGDYVTEYPKATLICPPGLMEKLNRKGIKFTSAFQHADNLDPPERFLEGLDSLETRVLRGFITYPTAWYHKPSRTLIQSDLMMNMPCDEQYSRTGESTERGPITRTFNQKANPYNIWHKIMIWYAAGFQVKTMREDAIHISKWNFERVIPSHGDLMMNGGTDAWKELYRWYIDSTQGHSSFWERALLFSRRIFLG</sequence>
<dbReference type="Proteomes" id="UP000241769">
    <property type="component" value="Unassembled WGS sequence"/>
</dbReference>
<dbReference type="OrthoDB" id="421671at2759"/>